<organism evidence="3 4">
    <name type="scientific">Candidatus Caccopulliclostridium gallistercoris</name>
    <dbReference type="NCBI Taxonomy" id="2840719"/>
    <lineage>
        <taxon>Bacteria</taxon>
        <taxon>Bacillati</taxon>
        <taxon>Bacillota</taxon>
        <taxon>Clostridia</taxon>
        <taxon>Candidatus Caccopulliclostridium</taxon>
    </lineage>
</organism>
<evidence type="ECO:0000256" key="1">
    <source>
        <dbReference type="SAM" id="MobiDB-lite"/>
    </source>
</evidence>
<comment type="caution">
    <text evidence="3">The sequence shown here is derived from an EMBL/GenBank/DDBJ whole genome shotgun (WGS) entry which is preliminary data.</text>
</comment>
<name>A0A9D1SYM6_9FIRM</name>
<feature type="non-terminal residue" evidence="3">
    <location>
        <position position="307"/>
    </location>
</feature>
<reference evidence="3" key="1">
    <citation type="submission" date="2020-10" db="EMBL/GenBank/DDBJ databases">
        <authorList>
            <person name="Gilroy R."/>
        </authorList>
    </citation>
    <scope>NUCLEOTIDE SEQUENCE</scope>
    <source>
        <strain evidence="3">CHK186-9395</strain>
    </source>
</reference>
<dbReference type="EMBL" id="DVOJ01000016">
    <property type="protein sequence ID" value="HIV01853.1"/>
    <property type="molecule type" value="Genomic_DNA"/>
</dbReference>
<gene>
    <name evidence="3" type="ORF">IAA62_04815</name>
</gene>
<dbReference type="AlphaFoldDB" id="A0A9D1SYM6"/>
<evidence type="ECO:0000313" key="4">
    <source>
        <dbReference type="Proteomes" id="UP000886861"/>
    </source>
</evidence>
<protein>
    <submittedName>
        <fullName evidence="3">SIMPL domain-containing protein</fullName>
    </submittedName>
</protein>
<keyword evidence="2" id="KW-0732">Signal</keyword>
<dbReference type="InterPro" id="IPR052022">
    <property type="entry name" value="26kDa_periplasmic_antigen"/>
</dbReference>
<feature type="compositionally biased region" description="Basic and acidic residues" evidence="1">
    <location>
        <begin position="269"/>
        <end position="307"/>
    </location>
</feature>
<evidence type="ECO:0000313" key="3">
    <source>
        <dbReference type="EMBL" id="HIV01853.1"/>
    </source>
</evidence>
<dbReference type="Gene3D" id="3.30.70.2970">
    <property type="entry name" value="Protein of unknown function (DUF541), domain 2"/>
    <property type="match status" value="1"/>
</dbReference>
<dbReference type="Proteomes" id="UP000886861">
    <property type="component" value="Unassembled WGS sequence"/>
</dbReference>
<dbReference type="Pfam" id="PF04402">
    <property type="entry name" value="SIMPL"/>
    <property type="match status" value="1"/>
</dbReference>
<feature type="signal peptide" evidence="2">
    <location>
        <begin position="1"/>
        <end position="27"/>
    </location>
</feature>
<evidence type="ECO:0000256" key="2">
    <source>
        <dbReference type="SAM" id="SignalP"/>
    </source>
</evidence>
<feature type="compositionally biased region" description="Basic and acidic residues" evidence="1">
    <location>
        <begin position="243"/>
        <end position="260"/>
    </location>
</feature>
<reference evidence="3" key="2">
    <citation type="journal article" date="2021" name="PeerJ">
        <title>Extensive microbial diversity within the chicken gut microbiome revealed by metagenomics and culture.</title>
        <authorList>
            <person name="Gilroy R."/>
            <person name="Ravi A."/>
            <person name="Getino M."/>
            <person name="Pursley I."/>
            <person name="Horton D.L."/>
            <person name="Alikhan N.F."/>
            <person name="Baker D."/>
            <person name="Gharbi K."/>
            <person name="Hall N."/>
            <person name="Watson M."/>
            <person name="Adriaenssens E.M."/>
            <person name="Foster-Nyarko E."/>
            <person name="Jarju S."/>
            <person name="Secka A."/>
            <person name="Antonio M."/>
            <person name="Oren A."/>
            <person name="Chaudhuri R.R."/>
            <person name="La Ragione R."/>
            <person name="Hildebrand F."/>
            <person name="Pallen M.J."/>
        </authorList>
    </citation>
    <scope>NUCLEOTIDE SEQUENCE</scope>
    <source>
        <strain evidence="3">CHK186-9395</strain>
    </source>
</reference>
<proteinExistence type="predicted"/>
<sequence>MKKLCAVLLVLALAILPILTASTNAFADSKIIVTGEGEICLIPDTAIVSVGVESLNESLIAAQTENSSSMNALVGVLKELGVLEENIKTKGYNVYQRYDYTQGEKLIGYQVSNYLEFKTKDVDNVGSIISKLMENGANRFSGVTFTLENSEEAYKQALSKALENAKNKASALYGGELEIKKIIEEKNTSYYLRDSYGYANSISETTKFMKGEIKVSACIKVEFEYEGDTKITSPEHIEEDLDKETGLTDNLLDKDGENKTTDSAATDKSTTDKSTTDKSTTDKSTTDKSTTDKSTTDKSTTDKSTTD</sequence>
<dbReference type="InterPro" id="IPR007497">
    <property type="entry name" value="SIMPL/DUF541"/>
</dbReference>
<feature type="region of interest" description="Disordered" evidence="1">
    <location>
        <begin position="231"/>
        <end position="307"/>
    </location>
</feature>
<dbReference type="PANTHER" id="PTHR34387">
    <property type="entry name" value="SLR1258 PROTEIN"/>
    <property type="match status" value="1"/>
</dbReference>
<dbReference type="PANTHER" id="PTHR34387:SF1">
    <property type="entry name" value="PERIPLASMIC IMMUNOGENIC PROTEIN"/>
    <property type="match status" value="1"/>
</dbReference>
<feature type="chain" id="PRO_5039041127" evidence="2">
    <location>
        <begin position="28"/>
        <end position="307"/>
    </location>
</feature>
<dbReference type="Gene3D" id="3.30.110.170">
    <property type="entry name" value="Protein of unknown function (DUF541), domain 1"/>
    <property type="match status" value="1"/>
</dbReference>
<accession>A0A9D1SYM6</accession>
<dbReference type="GO" id="GO:0006974">
    <property type="term" value="P:DNA damage response"/>
    <property type="evidence" value="ECO:0007669"/>
    <property type="project" value="TreeGrafter"/>
</dbReference>